<evidence type="ECO:0000313" key="8">
    <source>
        <dbReference type="Proteomes" id="UP001175271"/>
    </source>
</evidence>
<protein>
    <recommendedName>
        <fullName evidence="6">Receptor expression-enhancing protein</fullName>
    </recommendedName>
</protein>
<dbReference type="PANTHER" id="PTHR12300">
    <property type="entry name" value="HVA22-LIKE PROTEINS"/>
    <property type="match status" value="1"/>
</dbReference>
<dbReference type="Pfam" id="PF03134">
    <property type="entry name" value="TB2_DP1_HVA22"/>
    <property type="match status" value="1"/>
</dbReference>
<evidence type="ECO:0000313" key="7">
    <source>
        <dbReference type="EMBL" id="KAK0411692.1"/>
    </source>
</evidence>
<proteinExistence type="inferred from homology"/>
<comment type="similarity">
    <text evidence="2 6">Belongs to the DP1 family.</text>
</comment>
<comment type="caution">
    <text evidence="7">The sequence shown here is derived from an EMBL/GenBank/DDBJ whole genome shotgun (WGS) entry which is preliminary data.</text>
</comment>
<evidence type="ECO:0000256" key="1">
    <source>
        <dbReference type="ARBA" id="ARBA00004141"/>
    </source>
</evidence>
<dbReference type="EMBL" id="JAUCMV010000003">
    <property type="protein sequence ID" value="KAK0411692.1"/>
    <property type="molecule type" value="Genomic_DNA"/>
</dbReference>
<dbReference type="PANTHER" id="PTHR12300:SF161">
    <property type="entry name" value="RECEPTOR EXPRESSION-ENHANCING PROTEIN"/>
    <property type="match status" value="1"/>
</dbReference>
<dbReference type="AlphaFoldDB" id="A0AA39LW07"/>
<name>A0AA39LW07_9BILA</name>
<keyword evidence="8" id="KW-1185">Reference proteome</keyword>
<evidence type="ECO:0000256" key="2">
    <source>
        <dbReference type="ARBA" id="ARBA00008573"/>
    </source>
</evidence>
<dbReference type="InterPro" id="IPR004345">
    <property type="entry name" value="TB2_DP1_HVA22"/>
</dbReference>
<dbReference type="Proteomes" id="UP001175271">
    <property type="component" value="Unassembled WGS sequence"/>
</dbReference>
<keyword evidence="4" id="KW-1133">Transmembrane helix</keyword>
<reference evidence="7" key="1">
    <citation type="submission" date="2023-06" db="EMBL/GenBank/DDBJ databases">
        <title>Genomic analysis of the entomopathogenic nematode Steinernema hermaphroditum.</title>
        <authorList>
            <person name="Schwarz E.M."/>
            <person name="Heppert J.K."/>
            <person name="Baniya A."/>
            <person name="Schwartz H.T."/>
            <person name="Tan C.-H."/>
            <person name="Antoshechkin I."/>
            <person name="Sternberg P.W."/>
            <person name="Goodrich-Blair H."/>
            <person name="Dillman A.R."/>
        </authorList>
    </citation>
    <scope>NUCLEOTIDE SEQUENCE</scope>
    <source>
        <strain evidence="7">PS9179</strain>
        <tissue evidence="7">Whole animal</tissue>
    </source>
</reference>
<keyword evidence="3" id="KW-0812">Transmembrane</keyword>
<sequence length="226" mass="26167">MEAKDSSLFESWKPAIPAFPQPSAPVDDEAMPTLTPPEIPLNQVASFVSSSFSSTATFLSKCFKKHEKLQSWVEYLEYVTGVSREKVSYPVLFLVLLYLVYSQFSEFLSVCCGVIYPLYATAKALKCLQMSKVNFGIFRTVNPKREHEIVEWVTYWCVFSMVSIVGFFVERVVRGFPAYWFLKAAFFLYLYRPETNGAPLIYNYWISPAVAYFDNLVRYYFYVKVE</sequence>
<evidence type="ECO:0000256" key="6">
    <source>
        <dbReference type="RuleBase" id="RU362006"/>
    </source>
</evidence>
<organism evidence="7 8">
    <name type="scientific">Steinernema hermaphroditum</name>
    <dbReference type="NCBI Taxonomy" id="289476"/>
    <lineage>
        <taxon>Eukaryota</taxon>
        <taxon>Metazoa</taxon>
        <taxon>Ecdysozoa</taxon>
        <taxon>Nematoda</taxon>
        <taxon>Chromadorea</taxon>
        <taxon>Rhabditida</taxon>
        <taxon>Tylenchina</taxon>
        <taxon>Panagrolaimomorpha</taxon>
        <taxon>Strongyloidoidea</taxon>
        <taxon>Steinernematidae</taxon>
        <taxon>Steinernema</taxon>
    </lineage>
</organism>
<comment type="subcellular location">
    <subcellularLocation>
        <location evidence="1 6">Membrane</location>
        <topology evidence="1 6">Multi-pass membrane protein</topology>
    </subcellularLocation>
</comment>
<dbReference type="GO" id="GO:0016020">
    <property type="term" value="C:membrane"/>
    <property type="evidence" value="ECO:0007669"/>
    <property type="project" value="UniProtKB-SubCell"/>
</dbReference>
<evidence type="ECO:0000256" key="5">
    <source>
        <dbReference type="ARBA" id="ARBA00023136"/>
    </source>
</evidence>
<evidence type="ECO:0000256" key="3">
    <source>
        <dbReference type="ARBA" id="ARBA00022692"/>
    </source>
</evidence>
<evidence type="ECO:0000256" key="4">
    <source>
        <dbReference type="ARBA" id="ARBA00022989"/>
    </source>
</evidence>
<accession>A0AA39LW07</accession>
<gene>
    <name evidence="7" type="ORF">QR680_005784</name>
</gene>
<keyword evidence="5" id="KW-0472">Membrane</keyword>